<dbReference type="Proteomes" id="UP000230886">
    <property type="component" value="Unassembled WGS sequence"/>
</dbReference>
<keyword evidence="1" id="KW-1133">Transmembrane helix</keyword>
<reference evidence="2 3" key="1">
    <citation type="submission" date="2017-07" db="EMBL/GenBank/DDBJ databases">
        <title>Draft sequence of Rhodococcus enclensis 23b-28.</title>
        <authorList>
            <person name="Besaury L."/>
            <person name="Sancelme M."/>
            <person name="Amato P."/>
            <person name="Lallement A."/>
            <person name="Delort A.-M."/>
        </authorList>
    </citation>
    <scope>NUCLEOTIDE SEQUENCE [LARGE SCALE GENOMIC DNA]</scope>
    <source>
        <strain evidence="2 3">23b-28</strain>
    </source>
</reference>
<comment type="caution">
    <text evidence="2">The sequence shown here is derived from an EMBL/GenBank/DDBJ whole genome shotgun (WGS) entry which is preliminary data.</text>
</comment>
<keyword evidence="1" id="KW-0812">Transmembrane</keyword>
<dbReference type="EMBL" id="NOVD01000077">
    <property type="protein sequence ID" value="PCK22284.1"/>
    <property type="molecule type" value="Genomic_DNA"/>
</dbReference>
<evidence type="ECO:0000313" key="2">
    <source>
        <dbReference type="EMBL" id="PCK22284.1"/>
    </source>
</evidence>
<feature type="transmembrane region" description="Helical" evidence="1">
    <location>
        <begin position="70"/>
        <end position="89"/>
    </location>
</feature>
<evidence type="ECO:0000313" key="3">
    <source>
        <dbReference type="Proteomes" id="UP000230886"/>
    </source>
</evidence>
<proteinExistence type="predicted"/>
<name>A0A2A5IY60_RHOSG</name>
<dbReference type="AlphaFoldDB" id="A0A2A5IY60"/>
<sequence>MFSIASTVIDLSIATTHPPAVGDVVTLAQSTDVNTGGLRAWIKDNVVFTILIALACVVLVGGLKGNLSRVFTVGGLGLFGLAYLGIATSESAATGIGNWLLGLFGIQT</sequence>
<dbReference type="RefSeq" id="WP_099699021.1">
    <property type="nucleotide sequence ID" value="NZ_NOVD01000077.1"/>
</dbReference>
<evidence type="ECO:0000256" key="1">
    <source>
        <dbReference type="SAM" id="Phobius"/>
    </source>
</evidence>
<feature type="transmembrane region" description="Helical" evidence="1">
    <location>
        <begin position="46"/>
        <end position="63"/>
    </location>
</feature>
<protein>
    <submittedName>
        <fullName evidence="2">Uncharacterized protein</fullName>
    </submittedName>
</protein>
<accession>A0A2A5IY60</accession>
<keyword evidence="1" id="KW-0472">Membrane</keyword>
<gene>
    <name evidence="2" type="ORF">CHR55_32735</name>
</gene>
<organism evidence="2 3">
    <name type="scientific">Rhodococcus qingshengii</name>
    <dbReference type="NCBI Taxonomy" id="334542"/>
    <lineage>
        <taxon>Bacteria</taxon>
        <taxon>Bacillati</taxon>
        <taxon>Actinomycetota</taxon>
        <taxon>Actinomycetes</taxon>
        <taxon>Mycobacteriales</taxon>
        <taxon>Nocardiaceae</taxon>
        <taxon>Rhodococcus</taxon>
        <taxon>Rhodococcus erythropolis group</taxon>
    </lineage>
</organism>